<accession>A0A919CNS6</accession>
<dbReference type="Proteomes" id="UP000630353">
    <property type="component" value="Unassembled WGS sequence"/>
</dbReference>
<dbReference type="InterPro" id="IPR036465">
    <property type="entry name" value="vWFA_dom_sf"/>
</dbReference>
<proteinExistence type="predicted"/>
<evidence type="ECO:0000256" key="1">
    <source>
        <dbReference type="SAM" id="MobiDB-lite"/>
    </source>
</evidence>
<dbReference type="PIRSF" id="PIRSF010256">
    <property type="entry name" value="CoxE_vWa"/>
    <property type="match status" value="1"/>
</dbReference>
<evidence type="ECO:0000313" key="3">
    <source>
        <dbReference type="Proteomes" id="UP000630353"/>
    </source>
</evidence>
<dbReference type="InterPro" id="IPR011195">
    <property type="entry name" value="UCP010256"/>
</dbReference>
<dbReference type="PANTHER" id="PTHR39338">
    <property type="entry name" value="BLL5662 PROTEIN-RELATED"/>
    <property type="match status" value="1"/>
</dbReference>
<dbReference type="InterPro" id="IPR008912">
    <property type="entry name" value="Uncharacterised_CoxE"/>
</dbReference>
<sequence length="434" mass="49851">MNHASPPDLGLPDAESPGGGKLVDNIMHFGRALRSAGLPVGPGKVIDAIKAVEVAGITNRRDFYWTLHAVFVNRHDQRHVFDQAFHVFWRNPRLLERMLQMVLPEFRADVPDDKDREEISRRVAEALQPPKSPREDQSREPDEENIEFDASMTWSDRELVRSMDFEKMSAEEVARAKNAIRGMRLPIMEVPTRRFRPAEYGRRVDLRRTMRATLRSGGDQIPLQHKKRRMRHPPLVALCDISGSMSRYSRMLLHFMHAVTSDRDRVHTFLFGTRLTNVTRYLRSRDVDEALAKVGANVDDWSGGTRIGHCLHEFNRYWGRRVLTQGAVVLLITDGLDREVGTGLAEEMERLHKSCRRLIWLNPLLRFDGFAPKSLGVRAILPHVDDFRTVHSLDSLEQLADTIGRPALRRREGMEGWLAALRRVEDEQRDKQGA</sequence>
<reference evidence="2" key="1">
    <citation type="journal article" date="2014" name="Int. J. Syst. Evol. Microbiol.">
        <title>Complete genome sequence of Corynebacterium casei LMG S-19264T (=DSM 44701T), isolated from a smear-ripened cheese.</title>
        <authorList>
            <consortium name="US DOE Joint Genome Institute (JGI-PGF)"/>
            <person name="Walter F."/>
            <person name="Albersmeier A."/>
            <person name="Kalinowski J."/>
            <person name="Ruckert C."/>
        </authorList>
    </citation>
    <scope>NUCLEOTIDE SEQUENCE</scope>
    <source>
        <strain evidence="2">KCTC 42651</strain>
    </source>
</reference>
<dbReference type="PANTHER" id="PTHR39338:SF6">
    <property type="entry name" value="BLL5662 PROTEIN"/>
    <property type="match status" value="1"/>
</dbReference>
<dbReference type="AlphaFoldDB" id="A0A919CNS6"/>
<feature type="region of interest" description="Disordered" evidence="1">
    <location>
        <begin position="125"/>
        <end position="145"/>
    </location>
</feature>
<name>A0A919CNS6_9PROT</name>
<protein>
    <submittedName>
        <fullName evidence="2">VWA domain-containing protein</fullName>
    </submittedName>
</protein>
<dbReference type="Gene3D" id="3.40.50.410">
    <property type="entry name" value="von Willebrand factor, type A domain"/>
    <property type="match status" value="1"/>
</dbReference>
<reference evidence="2" key="2">
    <citation type="submission" date="2020-09" db="EMBL/GenBank/DDBJ databases">
        <authorList>
            <person name="Sun Q."/>
            <person name="Kim S."/>
        </authorList>
    </citation>
    <scope>NUCLEOTIDE SEQUENCE</scope>
    <source>
        <strain evidence="2">KCTC 42651</strain>
    </source>
</reference>
<organism evidence="2 3">
    <name type="scientific">Thalassobaculum fulvum</name>
    <dbReference type="NCBI Taxonomy" id="1633335"/>
    <lineage>
        <taxon>Bacteria</taxon>
        <taxon>Pseudomonadati</taxon>
        <taxon>Pseudomonadota</taxon>
        <taxon>Alphaproteobacteria</taxon>
        <taxon>Rhodospirillales</taxon>
        <taxon>Thalassobaculaceae</taxon>
        <taxon>Thalassobaculum</taxon>
    </lineage>
</organism>
<dbReference type="SUPFAM" id="SSF53300">
    <property type="entry name" value="vWA-like"/>
    <property type="match status" value="1"/>
</dbReference>
<dbReference type="RefSeq" id="WP_308434479.1">
    <property type="nucleotide sequence ID" value="NZ_BMZS01000003.1"/>
</dbReference>
<evidence type="ECO:0000313" key="2">
    <source>
        <dbReference type="EMBL" id="GHD46607.1"/>
    </source>
</evidence>
<dbReference type="CDD" id="cd00198">
    <property type="entry name" value="vWFA"/>
    <property type="match status" value="1"/>
</dbReference>
<dbReference type="EMBL" id="BMZS01000003">
    <property type="protein sequence ID" value="GHD46607.1"/>
    <property type="molecule type" value="Genomic_DNA"/>
</dbReference>
<gene>
    <name evidence="2" type="ORF">GCM10017083_15920</name>
</gene>
<keyword evidence="3" id="KW-1185">Reference proteome</keyword>
<comment type="caution">
    <text evidence="2">The sequence shown here is derived from an EMBL/GenBank/DDBJ whole genome shotgun (WGS) entry which is preliminary data.</text>
</comment>
<dbReference type="Pfam" id="PF05762">
    <property type="entry name" value="VWA_CoxE"/>
    <property type="match status" value="1"/>
</dbReference>